<reference evidence="1 2" key="1">
    <citation type="submission" date="2024-04" db="EMBL/GenBank/DDBJ databases">
        <title>Tritrichomonas musculus Genome.</title>
        <authorList>
            <person name="Alves-Ferreira E."/>
            <person name="Grigg M."/>
            <person name="Lorenzi H."/>
            <person name="Galac M."/>
        </authorList>
    </citation>
    <scope>NUCLEOTIDE SEQUENCE [LARGE SCALE GENOMIC DNA]</scope>
    <source>
        <strain evidence="1 2">EAF2021</strain>
    </source>
</reference>
<protein>
    <recommendedName>
        <fullName evidence="3">Tetratricopeptide repeat protein</fullName>
    </recommendedName>
</protein>
<dbReference type="Gene3D" id="1.25.40.10">
    <property type="entry name" value="Tetratricopeptide repeat domain"/>
    <property type="match status" value="1"/>
</dbReference>
<comment type="caution">
    <text evidence="1">The sequence shown here is derived from an EMBL/GenBank/DDBJ whole genome shotgun (WGS) entry which is preliminary data.</text>
</comment>
<dbReference type="EMBL" id="JAPFFF010000016">
    <property type="protein sequence ID" value="KAK8865289.1"/>
    <property type="molecule type" value="Genomic_DNA"/>
</dbReference>
<dbReference type="SUPFAM" id="SSF48452">
    <property type="entry name" value="TPR-like"/>
    <property type="match status" value="1"/>
</dbReference>
<evidence type="ECO:0008006" key="3">
    <source>
        <dbReference type="Google" id="ProtNLM"/>
    </source>
</evidence>
<dbReference type="Proteomes" id="UP001470230">
    <property type="component" value="Unassembled WGS sequence"/>
</dbReference>
<gene>
    <name evidence="1" type="ORF">M9Y10_010829</name>
</gene>
<evidence type="ECO:0000313" key="1">
    <source>
        <dbReference type="EMBL" id="KAK8865289.1"/>
    </source>
</evidence>
<organism evidence="1 2">
    <name type="scientific">Tritrichomonas musculus</name>
    <dbReference type="NCBI Taxonomy" id="1915356"/>
    <lineage>
        <taxon>Eukaryota</taxon>
        <taxon>Metamonada</taxon>
        <taxon>Parabasalia</taxon>
        <taxon>Tritrichomonadida</taxon>
        <taxon>Tritrichomonadidae</taxon>
        <taxon>Tritrichomonas</taxon>
    </lineage>
</organism>
<name>A0ABR2ILW8_9EUKA</name>
<accession>A0ABR2ILW8</accession>
<keyword evidence="2" id="KW-1185">Reference proteome</keyword>
<dbReference type="InterPro" id="IPR011990">
    <property type="entry name" value="TPR-like_helical_dom_sf"/>
</dbReference>
<evidence type="ECO:0000313" key="2">
    <source>
        <dbReference type="Proteomes" id="UP001470230"/>
    </source>
</evidence>
<proteinExistence type="predicted"/>
<sequence>MNAQTRSFDDYPQYRLPTMIATEQSFLGLQGEVEENVERAFVIANKALPAIEQGKIDEAERMSYHALSLDPLCIDAWRMLCKVLNQNCDGDTIVCALREVLSFSRQFIKDEFENQAGNFYQLAHTRPYIRTLTDLAKTALRGDQLDVAIYAYEECLRLNHHDNMLNRDPLLCCYIKLIGRLRRHPKNTKPKRTIQQVEQFIDSILYDDVTTFNKDTLSVRWALICLAYIKKENWKQLAKEEYSRDDHIFKVLFGEINIPRLPPPNLEMPNGFIIGSKMAEVRCYGYIKEAMEDWPDLLIDLRKLFIGKVTPQVAEDIRLNAPNPDNDLHPLYKQQAYRDGEAALAQARTALSNRNFGQAVTLFTFAKNGFDEASLPSRRWYLHTPFAIASNRATAACQLKMWNLLRIDSRFTLMMKPDHDRTYLRLPIISKAFGAKQLDDEFYKIAKKVADKQVSNLEEWSKLAKTAIGLLSLPAIAFAAAGKLTQEMKDEFIEVGIENMYVTVNVDYEKSVLPWLKKTDFEPPILDE</sequence>